<proteinExistence type="predicted"/>
<reference evidence="1" key="1">
    <citation type="submission" date="2018-05" db="EMBL/GenBank/DDBJ databases">
        <authorList>
            <person name="Lanie J.A."/>
            <person name="Ng W.-L."/>
            <person name="Kazmierczak K.M."/>
            <person name="Andrzejewski T.M."/>
            <person name="Davidsen T.M."/>
            <person name="Wayne K.J."/>
            <person name="Tettelin H."/>
            <person name="Glass J.I."/>
            <person name="Rusch D."/>
            <person name="Podicherti R."/>
            <person name="Tsui H.-C.T."/>
            <person name="Winkler M.E."/>
        </authorList>
    </citation>
    <scope>NUCLEOTIDE SEQUENCE</scope>
</reference>
<organism evidence="1">
    <name type="scientific">marine metagenome</name>
    <dbReference type="NCBI Taxonomy" id="408172"/>
    <lineage>
        <taxon>unclassified sequences</taxon>
        <taxon>metagenomes</taxon>
        <taxon>ecological metagenomes</taxon>
    </lineage>
</organism>
<accession>A0A381Q4F1</accession>
<gene>
    <name evidence="1" type="ORF">METZ01_LOCUS26053</name>
</gene>
<evidence type="ECO:0000313" key="1">
    <source>
        <dbReference type="EMBL" id="SUZ73199.1"/>
    </source>
</evidence>
<dbReference type="AlphaFoldDB" id="A0A381Q4F1"/>
<sequence length="24" mass="3009">MFDLYNPNVFCRKKRAFIHPYPHD</sequence>
<dbReference type="EMBL" id="UINC01001172">
    <property type="protein sequence ID" value="SUZ73199.1"/>
    <property type="molecule type" value="Genomic_DNA"/>
</dbReference>
<name>A0A381Q4F1_9ZZZZ</name>
<protein>
    <submittedName>
        <fullName evidence="1">Uncharacterized protein</fullName>
    </submittedName>
</protein>